<accession>A0ABT0S5W0</accession>
<dbReference type="Proteomes" id="UP001165383">
    <property type="component" value="Unassembled WGS sequence"/>
</dbReference>
<dbReference type="Gene3D" id="3.30.450.150">
    <property type="entry name" value="Haem-degrading domain"/>
    <property type="match status" value="1"/>
</dbReference>
<evidence type="ECO:0000256" key="1">
    <source>
        <dbReference type="SAM" id="SignalP"/>
    </source>
</evidence>
<dbReference type="EMBL" id="JAMGBB010000001">
    <property type="protein sequence ID" value="MCL6739774.1"/>
    <property type="molecule type" value="Genomic_DNA"/>
</dbReference>
<evidence type="ECO:0000313" key="3">
    <source>
        <dbReference type="Proteomes" id="UP001165383"/>
    </source>
</evidence>
<dbReference type="InterPro" id="IPR052517">
    <property type="entry name" value="GlcG_carb_metab_protein"/>
</dbReference>
<keyword evidence="3" id="KW-1185">Reference proteome</keyword>
<feature type="signal peptide" evidence="1">
    <location>
        <begin position="1"/>
        <end position="31"/>
    </location>
</feature>
<dbReference type="InterPro" id="IPR038084">
    <property type="entry name" value="PduO/GlcC-like_sf"/>
</dbReference>
<protein>
    <submittedName>
        <fullName evidence="2">Heme-binding protein</fullName>
    </submittedName>
</protein>
<feature type="chain" id="PRO_5046506015" evidence="1">
    <location>
        <begin position="32"/>
        <end position="169"/>
    </location>
</feature>
<dbReference type="RefSeq" id="WP_249914248.1">
    <property type="nucleotide sequence ID" value="NZ_JAMGBB010000001.1"/>
</dbReference>
<comment type="caution">
    <text evidence="2">The sequence shown here is derived from an EMBL/GenBank/DDBJ whole genome shotgun (WGS) entry which is preliminary data.</text>
</comment>
<dbReference type="PANTHER" id="PTHR34309:SF10">
    <property type="entry name" value="SLR1406 PROTEIN"/>
    <property type="match status" value="1"/>
</dbReference>
<organism evidence="2 3">
    <name type="scientific">Sphingomonas brevis</name>
    <dbReference type="NCBI Taxonomy" id="2908206"/>
    <lineage>
        <taxon>Bacteria</taxon>
        <taxon>Pseudomonadati</taxon>
        <taxon>Pseudomonadota</taxon>
        <taxon>Alphaproteobacteria</taxon>
        <taxon>Sphingomonadales</taxon>
        <taxon>Sphingomonadaceae</taxon>
        <taxon>Sphingomonas</taxon>
    </lineage>
</organism>
<name>A0ABT0S5W0_9SPHN</name>
<dbReference type="PANTHER" id="PTHR34309">
    <property type="entry name" value="SLR1406 PROTEIN"/>
    <property type="match status" value="1"/>
</dbReference>
<gene>
    <name evidence="2" type="ORF">LZ518_01285</name>
</gene>
<dbReference type="InterPro" id="IPR005624">
    <property type="entry name" value="PduO/GlcC-like"/>
</dbReference>
<reference evidence="2" key="1">
    <citation type="submission" date="2022-05" db="EMBL/GenBank/DDBJ databases">
        <authorList>
            <person name="Jo J.-H."/>
            <person name="Im W.-T."/>
        </authorList>
    </citation>
    <scope>NUCLEOTIDE SEQUENCE</scope>
    <source>
        <strain evidence="2">RB56-2</strain>
    </source>
</reference>
<evidence type="ECO:0000313" key="2">
    <source>
        <dbReference type="EMBL" id="MCL6739774.1"/>
    </source>
</evidence>
<sequence>MDASLRWHDVEGMMRPALLLILLTSAATAQSAPTLNAASAQAIVAGCAAHATAKKQSHAIVVVDSGGHIVAALRMDGNGTGIFDFARAKAEAAAAWGFSTAQMIEGARSTPGFGDAPHVVIVPGGVPLFSADGKARIGAVGVSGEDPADDAACAEAGIVAAKLRSSRAN</sequence>
<dbReference type="SUPFAM" id="SSF143744">
    <property type="entry name" value="GlcG-like"/>
    <property type="match status" value="1"/>
</dbReference>
<dbReference type="Pfam" id="PF03928">
    <property type="entry name" value="HbpS-like"/>
    <property type="match status" value="1"/>
</dbReference>
<keyword evidence="1" id="KW-0732">Signal</keyword>
<proteinExistence type="predicted"/>